<evidence type="ECO:0000259" key="3">
    <source>
        <dbReference type="PROSITE" id="PS51767"/>
    </source>
</evidence>
<sequence>MFYKFCLFCPPTRGTPPLCSNNAKKDLRAESCKKLPFCQLQSKSLLLYKSRSYQKQRITCMVYQGINWYARKVIASTWNMKEEGSRDQLQKWCKWKSRVSTEASSSEANPVSSYSSILFKLYGNVHPDGYYFAQVNVGQPPKPYFLDPDTGSDLTWLQCDAPCVRCTEAPHPLYRPTNDLVVCRDPLCASLHSGAYECPNPEQCDYEVEYADGGSSFGVLVNDVFSLNLTTGIRLGLRLAFGCGYDQLPSVYAPPLDGVLGLGKGNSSIVSQLHNQGIVRNIIGHCLSATGGFLFFGDDLYDASQVNWAPMSQDSTKRYSVSSAELTFGGKGVGIKNLDVIFDSGSSYSYLNSQAYRAIISLIEKDLKGKPLKEAKDDRTLPECWRGRKPFKSVHDVRKYFKPLGLSFHHGQRVRTQFEIPPDAYLIISSKGNACLGILNGTEIGLQNVNLIGDISMQDKMVIYDNEKGAIGWSPANCSRPPKSNTFIM</sequence>
<feature type="active site" evidence="2">
    <location>
        <position position="343"/>
    </location>
</feature>
<dbReference type="PROSITE" id="PS00141">
    <property type="entry name" value="ASP_PROTEASE"/>
    <property type="match status" value="1"/>
</dbReference>
<dbReference type="RefSeq" id="XP_027095739.2">
    <property type="nucleotide sequence ID" value="XM_027239938.2"/>
</dbReference>
<dbReference type="OrthoDB" id="2747330at2759"/>
<reference evidence="4" key="1">
    <citation type="journal article" date="2025" name="Foods">
        <title>Unveiling the Microbial Signatures of Arabica Coffee Cherries: Insights into Ripeness Specific Diversity, Functional Traits, and Implications for Quality and Safety.</title>
        <authorList>
            <consortium name="RefSeq"/>
            <person name="Tenea G.N."/>
            <person name="Cifuentes V."/>
            <person name="Reyes P."/>
            <person name="Cevallos-Vallejos M."/>
        </authorList>
    </citation>
    <scope>NUCLEOTIDE SEQUENCE [LARGE SCALE GENOMIC DNA]</scope>
</reference>
<dbReference type="InterPro" id="IPR032861">
    <property type="entry name" value="TAXi_N"/>
</dbReference>
<dbReference type="Proteomes" id="UP001652660">
    <property type="component" value="Chromosome 11c"/>
</dbReference>
<gene>
    <name evidence="5" type="primary">LOC113715667</name>
</gene>
<dbReference type="Pfam" id="PF14541">
    <property type="entry name" value="TAXi_C"/>
    <property type="match status" value="1"/>
</dbReference>
<dbReference type="AlphaFoldDB" id="A0A6P6UY51"/>
<dbReference type="GO" id="GO:0004190">
    <property type="term" value="F:aspartic-type endopeptidase activity"/>
    <property type="evidence" value="ECO:0007669"/>
    <property type="project" value="UniProtKB-KW"/>
</dbReference>
<proteinExistence type="inferred from homology"/>
<organism evidence="4 5">
    <name type="scientific">Coffea arabica</name>
    <name type="common">Arabian coffee</name>
    <dbReference type="NCBI Taxonomy" id="13443"/>
    <lineage>
        <taxon>Eukaryota</taxon>
        <taxon>Viridiplantae</taxon>
        <taxon>Streptophyta</taxon>
        <taxon>Embryophyta</taxon>
        <taxon>Tracheophyta</taxon>
        <taxon>Spermatophyta</taxon>
        <taxon>Magnoliopsida</taxon>
        <taxon>eudicotyledons</taxon>
        <taxon>Gunneridae</taxon>
        <taxon>Pentapetalae</taxon>
        <taxon>asterids</taxon>
        <taxon>lamiids</taxon>
        <taxon>Gentianales</taxon>
        <taxon>Rubiaceae</taxon>
        <taxon>Ixoroideae</taxon>
        <taxon>Gardenieae complex</taxon>
        <taxon>Bertiereae - Coffeeae clade</taxon>
        <taxon>Coffeeae</taxon>
        <taxon>Coffea</taxon>
    </lineage>
</organism>
<comment type="similarity">
    <text evidence="1">Belongs to the peptidase A1 family.</text>
</comment>
<dbReference type="InterPro" id="IPR001969">
    <property type="entry name" value="Aspartic_peptidase_AS"/>
</dbReference>
<evidence type="ECO:0000313" key="5">
    <source>
        <dbReference type="RefSeq" id="XP_027095739.2"/>
    </source>
</evidence>
<name>A0A6P6UY51_COFAR</name>
<evidence type="ECO:0000313" key="4">
    <source>
        <dbReference type="Proteomes" id="UP001652660"/>
    </source>
</evidence>
<evidence type="ECO:0000256" key="2">
    <source>
        <dbReference type="PIRSR" id="PIRSR601461-1"/>
    </source>
</evidence>
<protein>
    <submittedName>
        <fullName evidence="5">Aspartic proteinase Asp1-like isoform X1</fullName>
    </submittedName>
</protein>
<dbReference type="InterPro" id="IPR033121">
    <property type="entry name" value="PEPTIDASE_A1"/>
</dbReference>
<dbReference type="Pfam" id="PF14543">
    <property type="entry name" value="TAXi_N"/>
    <property type="match status" value="1"/>
</dbReference>
<dbReference type="GO" id="GO:0006508">
    <property type="term" value="P:proteolysis"/>
    <property type="evidence" value="ECO:0007669"/>
    <property type="project" value="UniProtKB-KW"/>
</dbReference>
<feature type="active site" evidence="2">
    <location>
        <position position="149"/>
    </location>
</feature>
<accession>A0A6P6UY51</accession>
<reference evidence="5" key="2">
    <citation type="submission" date="2025-08" db="UniProtKB">
        <authorList>
            <consortium name="RefSeq"/>
        </authorList>
    </citation>
    <scope>IDENTIFICATION</scope>
    <source>
        <tissue evidence="5">Leaves</tissue>
    </source>
</reference>
<keyword evidence="4" id="KW-1185">Reference proteome</keyword>
<dbReference type="PANTHER" id="PTHR13683">
    <property type="entry name" value="ASPARTYL PROTEASES"/>
    <property type="match status" value="1"/>
</dbReference>
<dbReference type="InterPro" id="IPR032799">
    <property type="entry name" value="TAXi_C"/>
</dbReference>
<dbReference type="PANTHER" id="PTHR13683:SF800">
    <property type="entry name" value="EUKARYOTIC ASPARTYL PROTEASE FAMILY PROTEIN"/>
    <property type="match status" value="1"/>
</dbReference>
<dbReference type="Gene3D" id="2.40.70.10">
    <property type="entry name" value="Acid Proteases"/>
    <property type="match status" value="2"/>
</dbReference>
<feature type="domain" description="Peptidase A1" evidence="3">
    <location>
        <begin position="131"/>
        <end position="474"/>
    </location>
</feature>
<dbReference type="InterPro" id="IPR001461">
    <property type="entry name" value="Aspartic_peptidase_A1"/>
</dbReference>
<dbReference type="InterPro" id="IPR021109">
    <property type="entry name" value="Peptidase_aspartic_dom_sf"/>
</dbReference>
<dbReference type="PROSITE" id="PS51767">
    <property type="entry name" value="PEPTIDASE_A1"/>
    <property type="match status" value="1"/>
</dbReference>
<dbReference type="SUPFAM" id="SSF50630">
    <property type="entry name" value="Acid proteases"/>
    <property type="match status" value="1"/>
</dbReference>
<dbReference type="GeneID" id="113715667"/>
<evidence type="ECO:0000256" key="1">
    <source>
        <dbReference type="ARBA" id="ARBA00007447"/>
    </source>
</evidence>